<organism evidence="1 2">
    <name type="scientific">Burkholderia thailandensis</name>
    <dbReference type="NCBI Taxonomy" id="57975"/>
    <lineage>
        <taxon>Bacteria</taxon>
        <taxon>Pseudomonadati</taxon>
        <taxon>Pseudomonadota</taxon>
        <taxon>Betaproteobacteria</taxon>
        <taxon>Burkholderiales</taxon>
        <taxon>Burkholderiaceae</taxon>
        <taxon>Burkholderia</taxon>
        <taxon>pseudomallei group</taxon>
    </lineage>
</organism>
<accession>A0AAW9CL89</accession>
<reference evidence="1" key="1">
    <citation type="submission" date="2018-08" db="EMBL/GenBank/DDBJ databases">
        <title>Identification of Burkholderia cepacia strains that express a Burkholderia pseudomallei-like capsular polysaccharide.</title>
        <authorList>
            <person name="Burtnick M.N."/>
            <person name="Vongsouvath M."/>
            <person name="Newton P."/>
            <person name="Wuthiekanun V."/>
            <person name="Limmathurotsakul D."/>
            <person name="Brett P.J."/>
            <person name="Chantratita N."/>
            <person name="Dance D.A."/>
        </authorList>
    </citation>
    <scope>NUCLEOTIDE SEQUENCE</scope>
    <source>
        <strain evidence="1">SBXCC001</strain>
    </source>
</reference>
<gene>
    <name evidence="1" type="ORF">C7S16_5059</name>
</gene>
<evidence type="ECO:0000313" key="2">
    <source>
        <dbReference type="Proteomes" id="UP001272137"/>
    </source>
</evidence>
<comment type="caution">
    <text evidence="1">The sequence shown here is derived from an EMBL/GenBank/DDBJ whole genome shotgun (WGS) entry which is preliminary data.</text>
</comment>
<dbReference type="RefSeq" id="WP_019254316.1">
    <property type="nucleotide sequence ID" value="NZ_CP008915.2"/>
</dbReference>
<dbReference type="KEGG" id="btha:DR62_4427"/>
<dbReference type="InterPro" id="IPR034660">
    <property type="entry name" value="DinB/YfiT-like"/>
</dbReference>
<dbReference type="InterPro" id="IPR012550">
    <property type="entry name" value="DUF1706"/>
</dbReference>
<dbReference type="Proteomes" id="UP001272137">
    <property type="component" value="Unassembled WGS sequence"/>
</dbReference>
<name>A0AAW9CL89_BURTH</name>
<proteinExistence type="predicted"/>
<dbReference type="EMBL" id="QXCT01000001">
    <property type="protein sequence ID" value="MDW9251430.1"/>
    <property type="molecule type" value="Genomic_DNA"/>
</dbReference>
<protein>
    <submittedName>
        <fullName evidence="1">Uncharacterized protein</fullName>
    </submittedName>
</protein>
<dbReference type="Pfam" id="PF08020">
    <property type="entry name" value="DUF1706"/>
    <property type="match status" value="1"/>
</dbReference>
<sequence>MAAPRTKQELLDAIRTAYRKLAADLADVPAKRARDAALEGHSQGARISVADRPANLIGRNRLVPKWCDTTA</sequence>
<dbReference type="Gene3D" id="1.20.120.450">
    <property type="entry name" value="dinb family like domain"/>
    <property type="match status" value="1"/>
</dbReference>
<evidence type="ECO:0000313" key="1">
    <source>
        <dbReference type="EMBL" id="MDW9251430.1"/>
    </source>
</evidence>
<dbReference type="AlphaFoldDB" id="A0AAW9CL89"/>